<dbReference type="AlphaFoldDB" id="A0A0C9YG93"/>
<proteinExistence type="predicted"/>
<dbReference type="SUPFAM" id="SSF81383">
    <property type="entry name" value="F-box domain"/>
    <property type="match status" value="1"/>
</dbReference>
<keyword evidence="2" id="KW-1185">Reference proteome</keyword>
<dbReference type="OrthoDB" id="3264508at2759"/>
<evidence type="ECO:0000313" key="2">
    <source>
        <dbReference type="Proteomes" id="UP000054477"/>
    </source>
</evidence>
<accession>A0A0C9YG93</accession>
<dbReference type="HOGENOM" id="CLU_2850057_0_0_1"/>
<evidence type="ECO:0000313" key="1">
    <source>
        <dbReference type="EMBL" id="KIK09417.1"/>
    </source>
</evidence>
<reference evidence="1 2" key="1">
    <citation type="submission" date="2014-04" db="EMBL/GenBank/DDBJ databases">
        <authorList>
            <consortium name="DOE Joint Genome Institute"/>
            <person name="Kuo A."/>
            <person name="Kohler A."/>
            <person name="Nagy L.G."/>
            <person name="Floudas D."/>
            <person name="Copeland A."/>
            <person name="Barry K.W."/>
            <person name="Cichocki N."/>
            <person name="Veneault-Fourrey C."/>
            <person name="LaButti K."/>
            <person name="Lindquist E.A."/>
            <person name="Lipzen A."/>
            <person name="Lundell T."/>
            <person name="Morin E."/>
            <person name="Murat C."/>
            <person name="Sun H."/>
            <person name="Tunlid A."/>
            <person name="Henrissat B."/>
            <person name="Grigoriev I.V."/>
            <person name="Hibbett D.S."/>
            <person name="Martin F."/>
            <person name="Nordberg H.P."/>
            <person name="Cantor M.N."/>
            <person name="Hua S.X."/>
        </authorList>
    </citation>
    <scope>NUCLEOTIDE SEQUENCE [LARGE SCALE GENOMIC DNA]</scope>
    <source>
        <strain evidence="1 2">LaAM-08-1</strain>
    </source>
</reference>
<protein>
    <recommendedName>
        <fullName evidence="3">F-box domain-containing protein</fullName>
    </recommendedName>
</protein>
<sequence length="65" mass="7518">MSATLSYDLLVRILDHLHDHYPTLYSCSLVNWEFNRVASKILYSRAVLSPPFQRVLDLRDTGIPV</sequence>
<organism evidence="1 2">
    <name type="scientific">Laccaria amethystina LaAM-08-1</name>
    <dbReference type="NCBI Taxonomy" id="1095629"/>
    <lineage>
        <taxon>Eukaryota</taxon>
        <taxon>Fungi</taxon>
        <taxon>Dikarya</taxon>
        <taxon>Basidiomycota</taxon>
        <taxon>Agaricomycotina</taxon>
        <taxon>Agaricomycetes</taxon>
        <taxon>Agaricomycetidae</taxon>
        <taxon>Agaricales</taxon>
        <taxon>Agaricineae</taxon>
        <taxon>Hydnangiaceae</taxon>
        <taxon>Laccaria</taxon>
    </lineage>
</organism>
<evidence type="ECO:0008006" key="3">
    <source>
        <dbReference type="Google" id="ProtNLM"/>
    </source>
</evidence>
<gene>
    <name evidence="1" type="ORF">K443DRAFT_127378</name>
</gene>
<name>A0A0C9YG93_9AGAR</name>
<reference evidence="2" key="2">
    <citation type="submission" date="2015-01" db="EMBL/GenBank/DDBJ databases">
        <title>Evolutionary Origins and Diversification of the Mycorrhizal Mutualists.</title>
        <authorList>
            <consortium name="DOE Joint Genome Institute"/>
            <consortium name="Mycorrhizal Genomics Consortium"/>
            <person name="Kohler A."/>
            <person name="Kuo A."/>
            <person name="Nagy L.G."/>
            <person name="Floudas D."/>
            <person name="Copeland A."/>
            <person name="Barry K.W."/>
            <person name="Cichocki N."/>
            <person name="Veneault-Fourrey C."/>
            <person name="LaButti K."/>
            <person name="Lindquist E.A."/>
            <person name="Lipzen A."/>
            <person name="Lundell T."/>
            <person name="Morin E."/>
            <person name="Murat C."/>
            <person name="Riley R."/>
            <person name="Ohm R."/>
            <person name="Sun H."/>
            <person name="Tunlid A."/>
            <person name="Henrissat B."/>
            <person name="Grigoriev I.V."/>
            <person name="Hibbett D.S."/>
            <person name="Martin F."/>
        </authorList>
    </citation>
    <scope>NUCLEOTIDE SEQUENCE [LARGE SCALE GENOMIC DNA]</scope>
    <source>
        <strain evidence="2">LaAM-08-1</strain>
    </source>
</reference>
<dbReference type="Proteomes" id="UP000054477">
    <property type="component" value="Unassembled WGS sequence"/>
</dbReference>
<dbReference type="InterPro" id="IPR036047">
    <property type="entry name" value="F-box-like_dom_sf"/>
</dbReference>
<dbReference type="EMBL" id="KN838538">
    <property type="protein sequence ID" value="KIK09417.1"/>
    <property type="molecule type" value="Genomic_DNA"/>
</dbReference>